<evidence type="ECO:0000259" key="1">
    <source>
        <dbReference type="Pfam" id="PF01408"/>
    </source>
</evidence>
<dbReference type="InterPro" id="IPR036291">
    <property type="entry name" value="NAD(P)-bd_dom_sf"/>
</dbReference>
<dbReference type="InterPro" id="IPR051450">
    <property type="entry name" value="Gfo/Idh/MocA_Oxidoreductases"/>
</dbReference>
<evidence type="ECO:0000313" key="4">
    <source>
        <dbReference type="Proteomes" id="UP000641588"/>
    </source>
</evidence>
<evidence type="ECO:0008006" key="5">
    <source>
        <dbReference type="Google" id="ProtNLM"/>
    </source>
</evidence>
<dbReference type="InterPro" id="IPR055170">
    <property type="entry name" value="GFO_IDH_MocA-like_dom"/>
</dbReference>
<sequence>MDKIRVIQIGAGRFGQSWMKVLCEYEQVELVAVVDVVPDNLATAKSITNLPDSRLFSGLESAVQAVKADMALIVTPPQTHKKIAMEALQVGLHVVLEKPLTHTFDEAVELYEESKKYDKHVMISQNYRWRPCIQTLRRLLREEAVGRVGYMEYDFRKAINVGGWRNEMNEILLEDMSLHHFDIMRYVLGKEPMEVYAQSFKPHWSWFNGNPTAGAMIQFEDDVRVNYFGSWVNRGRETTWNGNIRVCGDQGAIEMIDDQILIWKEGESTEPAVVELDEAEYGDRMSSLHNFVQSIRTNTAPLTSITDNIRSFALTCAAIQSTEQQQKVKLDDFYKVNGAQW</sequence>
<dbReference type="SUPFAM" id="SSF51735">
    <property type="entry name" value="NAD(P)-binding Rossmann-fold domains"/>
    <property type="match status" value="1"/>
</dbReference>
<dbReference type="AlphaFoldDB" id="A0A972GVK8"/>
<dbReference type="Gene3D" id="3.30.360.10">
    <property type="entry name" value="Dihydrodipicolinate Reductase, domain 2"/>
    <property type="match status" value="1"/>
</dbReference>
<feature type="domain" description="GFO/IDH/MocA-like oxidoreductase" evidence="2">
    <location>
        <begin position="133"/>
        <end position="254"/>
    </location>
</feature>
<proteinExistence type="predicted"/>
<evidence type="ECO:0000259" key="2">
    <source>
        <dbReference type="Pfam" id="PF22725"/>
    </source>
</evidence>
<reference evidence="3" key="1">
    <citation type="submission" date="2019-10" db="EMBL/GenBank/DDBJ databases">
        <title>Description of Paenibacillus glebae sp. nov.</title>
        <authorList>
            <person name="Carlier A."/>
            <person name="Qi S."/>
        </authorList>
    </citation>
    <scope>NUCLEOTIDE SEQUENCE</scope>
    <source>
        <strain evidence="3">LMG 31456</strain>
    </source>
</reference>
<accession>A0A972GVK8</accession>
<dbReference type="PANTHER" id="PTHR43377">
    <property type="entry name" value="BILIVERDIN REDUCTASE A"/>
    <property type="match status" value="1"/>
</dbReference>
<evidence type="ECO:0000313" key="3">
    <source>
        <dbReference type="EMBL" id="NOU95013.1"/>
    </source>
</evidence>
<dbReference type="RefSeq" id="WP_171653233.1">
    <property type="nucleotide sequence ID" value="NZ_WHOD01000067.1"/>
</dbReference>
<dbReference type="InterPro" id="IPR000683">
    <property type="entry name" value="Gfo/Idh/MocA-like_OxRdtase_N"/>
</dbReference>
<dbReference type="GO" id="GO:0000166">
    <property type="term" value="F:nucleotide binding"/>
    <property type="evidence" value="ECO:0007669"/>
    <property type="project" value="InterPro"/>
</dbReference>
<feature type="domain" description="Gfo/Idh/MocA-like oxidoreductase N-terminal" evidence="1">
    <location>
        <begin position="4"/>
        <end position="123"/>
    </location>
</feature>
<keyword evidence="4" id="KW-1185">Reference proteome</keyword>
<dbReference type="Gene3D" id="3.40.50.720">
    <property type="entry name" value="NAD(P)-binding Rossmann-like Domain"/>
    <property type="match status" value="1"/>
</dbReference>
<organism evidence="3 4">
    <name type="scientific">Paenibacillus foliorum</name>
    <dbReference type="NCBI Taxonomy" id="2654974"/>
    <lineage>
        <taxon>Bacteria</taxon>
        <taxon>Bacillati</taxon>
        <taxon>Bacillota</taxon>
        <taxon>Bacilli</taxon>
        <taxon>Bacillales</taxon>
        <taxon>Paenibacillaceae</taxon>
        <taxon>Paenibacillus</taxon>
    </lineage>
</organism>
<name>A0A972GVK8_9BACL</name>
<dbReference type="EMBL" id="WHOD01000067">
    <property type="protein sequence ID" value="NOU95013.1"/>
    <property type="molecule type" value="Genomic_DNA"/>
</dbReference>
<protein>
    <recommendedName>
        <fullName evidence="5">Gfo/Idh/MocA family oxidoreductase</fullName>
    </recommendedName>
</protein>
<dbReference type="Pfam" id="PF01408">
    <property type="entry name" value="GFO_IDH_MocA"/>
    <property type="match status" value="1"/>
</dbReference>
<dbReference type="SUPFAM" id="SSF55347">
    <property type="entry name" value="Glyceraldehyde-3-phosphate dehydrogenase-like, C-terminal domain"/>
    <property type="match status" value="1"/>
</dbReference>
<comment type="caution">
    <text evidence="3">The sequence shown here is derived from an EMBL/GenBank/DDBJ whole genome shotgun (WGS) entry which is preliminary data.</text>
</comment>
<gene>
    <name evidence="3" type="ORF">GC093_17550</name>
</gene>
<dbReference type="Pfam" id="PF22725">
    <property type="entry name" value="GFO_IDH_MocA_C3"/>
    <property type="match status" value="1"/>
</dbReference>
<dbReference type="Proteomes" id="UP000641588">
    <property type="component" value="Unassembled WGS sequence"/>
</dbReference>
<dbReference type="PANTHER" id="PTHR43377:SF1">
    <property type="entry name" value="BILIVERDIN REDUCTASE A"/>
    <property type="match status" value="1"/>
</dbReference>